<dbReference type="Gene3D" id="1.10.10.10">
    <property type="entry name" value="Winged helix-like DNA-binding domain superfamily/Winged helix DNA-binding domain"/>
    <property type="match status" value="1"/>
</dbReference>
<dbReference type="InterPro" id="IPR012318">
    <property type="entry name" value="HTH_CRP"/>
</dbReference>
<reference evidence="2 3" key="1">
    <citation type="submission" date="2017-08" db="EMBL/GenBank/DDBJ databases">
        <title>Infants hospitalized years apart are colonized by the same room-sourced microbial strains.</title>
        <authorList>
            <person name="Brooks B."/>
            <person name="Olm M.R."/>
            <person name="Firek B.A."/>
            <person name="Baker R."/>
            <person name="Thomas B.C."/>
            <person name="Morowitz M.J."/>
            <person name="Banfield J.F."/>
        </authorList>
    </citation>
    <scope>NUCLEOTIDE SEQUENCE [LARGE SCALE GENOMIC DNA]</scope>
    <source>
        <strain evidence="2">S2_018_000_R3_119</strain>
    </source>
</reference>
<dbReference type="SMART" id="SM00419">
    <property type="entry name" value="HTH_CRP"/>
    <property type="match status" value="1"/>
</dbReference>
<dbReference type="CDD" id="cd00092">
    <property type="entry name" value="HTH_CRP"/>
    <property type="match status" value="1"/>
</dbReference>
<evidence type="ECO:0000313" key="3">
    <source>
        <dbReference type="Proteomes" id="UP000249555"/>
    </source>
</evidence>
<organism evidence="2 3">
    <name type="scientific">Sphingomonas taxi</name>
    <dbReference type="NCBI Taxonomy" id="1549858"/>
    <lineage>
        <taxon>Bacteria</taxon>
        <taxon>Pseudomonadati</taxon>
        <taxon>Pseudomonadota</taxon>
        <taxon>Alphaproteobacteria</taxon>
        <taxon>Sphingomonadales</taxon>
        <taxon>Sphingomonadaceae</taxon>
        <taxon>Sphingomonas</taxon>
    </lineage>
</organism>
<protein>
    <recommendedName>
        <fullName evidence="1">HTH crp-type domain-containing protein</fullName>
    </recommendedName>
</protein>
<dbReference type="GO" id="GO:0006355">
    <property type="term" value="P:regulation of DNA-templated transcription"/>
    <property type="evidence" value="ECO:0007669"/>
    <property type="project" value="InterPro"/>
</dbReference>
<accession>A0A2W5AUQ4</accession>
<proteinExistence type="predicted"/>
<dbReference type="EMBL" id="QFMX01000031">
    <property type="protein sequence ID" value="PZO71758.1"/>
    <property type="molecule type" value="Genomic_DNA"/>
</dbReference>
<dbReference type="SUPFAM" id="SSF46785">
    <property type="entry name" value="Winged helix' DNA-binding domain"/>
    <property type="match status" value="1"/>
</dbReference>
<dbReference type="GO" id="GO:0003677">
    <property type="term" value="F:DNA binding"/>
    <property type="evidence" value="ECO:0007669"/>
    <property type="project" value="InterPro"/>
</dbReference>
<dbReference type="PRINTS" id="PR00034">
    <property type="entry name" value="HTHCRP"/>
</dbReference>
<sequence>MFYRLACNVIARLEEQLLVQGRTTAAEKIAAYLLLMSSRLSGAQDGTVVLPVSRYDIADHLGIAVETVSRAITELRRAGLIHLDGPRRIEMTDARGMQRKADGAR</sequence>
<comment type="caution">
    <text evidence="2">The sequence shown here is derived from an EMBL/GenBank/DDBJ whole genome shotgun (WGS) entry which is preliminary data.</text>
</comment>
<dbReference type="Pfam" id="PF13545">
    <property type="entry name" value="HTH_Crp_2"/>
    <property type="match status" value="1"/>
</dbReference>
<dbReference type="PROSITE" id="PS51063">
    <property type="entry name" value="HTH_CRP_2"/>
    <property type="match status" value="1"/>
</dbReference>
<dbReference type="AlphaFoldDB" id="A0A2W5AUQ4"/>
<feature type="domain" description="HTH crp-type" evidence="1">
    <location>
        <begin position="23"/>
        <end position="95"/>
    </location>
</feature>
<evidence type="ECO:0000259" key="1">
    <source>
        <dbReference type="PROSITE" id="PS51063"/>
    </source>
</evidence>
<gene>
    <name evidence="2" type="ORF">DI640_14060</name>
</gene>
<dbReference type="InterPro" id="IPR036390">
    <property type="entry name" value="WH_DNA-bd_sf"/>
</dbReference>
<evidence type="ECO:0000313" key="2">
    <source>
        <dbReference type="EMBL" id="PZO71758.1"/>
    </source>
</evidence>
<dbReference type="Proteomes" id="UP000249555">
    <property type="component" value="Unassembled WGS sequence"/>
</dbReference>
<name>A0A2W5AUQ4_9SPHN</name>
<dbReference type="InterPro" id="IPR036388">
    <property type="entry name" value="WH-like_DNA-bd_sf"/>
</dbReference>